<dbReference type="GO" id="GO:0000270">
    <property type="term" value="P:peptidoglycan metabolic process"/>
    <property type="evidence" value="ECO:0007669"/>
    <property type="project" value="InterPro"/>
</dbReference>
<proteinExistence type="inferred from homology"/>
<dbReference type="Gene3D" id="1.10.530.10">
    <property type="match status" value="1"/>
</dbReference>
<dbReference type="RefSeq" id="WP_246902080.1">
    <property type="nucleotide sequence ID" value="NZ_JALJRB010000001.1"/>
</dbReference>
<comment type="similarity">
    <text evidence="1">Belongs to the transglycosylase Slt family.</text>
</comment>
<protein>
    <submittedName>
        <fullName evidence="3">Lytic transglycosylase domain-containing protein</fullName>
    </submittedName>
</protein>
<dbReference type="InterPro" id="IPR008258">
    <property type="entry name" value="Transglycosylase_SLT_dom_1"/>
</dbReference>
<dbReference type="GO" id="GO:0008933">
    <property type="term" value="F:peptidoglycan lytic transglycosylase activity"/>
    <property type="evidence" value="ECO:0007669"/>
    <property type="project" value="InterPro"/>
</dbReference>
<dbReference type="GO" id="GO:0016020">
    <property type="term" value="C:membrane"/>
    <property type="evidence" value="ECO:0007669"/>
    <property type="project" value="InterPro"/>
</dbReference>
<feature type="domain" description="Transglycosylase SLT" evidence="2">
    <location>
        <begin position="75"/>
        <end position="178"/>
    </location>
</feature>
<sequence>MLNGKSTLLLRAMLAMIWLLCIVDPSTKLPATADPISKDAKHVGKGRPVKESPEEIKEEACLHKSEEVCRFYEIIVYAARRYDVEAALVMAIIHTESRYNPRAVSYRGAQGLMQLMPHTAEALGVLDSFDPQENVDGGVRYLKQMLQRFDGDHELALAAYNAGASMVIQYEGVPPFSETRQYIRRVWSWYARYKQQQGASQP</sequence>
<dbReference type="PANTHER" id="PTHR37423:SF2">
    <property type="entry name" value="MEMBRANE-BOUND LYTIC MUREIN TRANSGLYCOSYLASE C"/>
    <property type="match status" value="1"/>
</dbReference>
<name>A0AA41UGY6_9BACT</name>
<evidence type="ECO:0000313" key="3">
    <source>
        <dbReference type="EMBL" id="MCJ8499035.1"/>
    </source>
</evidence>
<dbReference type="InterPro" id="IPR023346">
    <property type="entry name" value="Lysozyme-like_dom_sf"/>
</dbReference>
<comment type="caution">
    <text evidence="3">The sequence shown here is derived from an EMBL/GenBank/DDBJ whole genome shotgun (WGS) entry which is preliminary data.</text>
</comment>
<dbReference type="InterPro" id="IPR000189">
    <property type="entry name" value="Transglyc_AS"/>
</dbReference>
<keyword evidence="4" id="KW-1185">Reference proteome</keyword>
<dbReference type="AlphaFoldDB" id="A0AA41UGY6"/>
<evidence type="ECO:0000256" key="1">
    <source>
        <dbReference type="ARBA" id="ARBA00007734"/>
    </source>
</evidence>
<gene>
    <name evidence="3" type="ORF">MRX98_00500</name>
</gene>
<evidence type="ECO:0000259" key="2">
    <source>
        <dbReference type="Pfam" id="PF01464"/>
    </source>
</evidence>
<dbReference type="Pfam" id="PF01464">
    <property type="entry name" value="SLT"/>
    <property type="match status" value="1"/>
</dbReference>
<dbReference type="SUPFAM" id="SSF53955">
    <property type="entry name" value="Lysozyme-like"/>
    <property type="match status" value="1"/>
</dbReference>
<dbReference type="PROSITE" id="PS00922">
    <property type="entry name" value="TRANSGLYCOSYLASE"/>
    <property type="match status" value="1"/>
</dbReference>
<dbReference type="Proteomes" id="UP001165427">
    <property type="component" value="Unassembled WGS sequence"/>
</dbReference>
<dbReference type="EMBL" id="JALJRB010000001">
    <property type="protein sequence ID" value="MCJ8499035.1"/>
    <property type="molecule type" value="Genomic_DNA"/>
</dbReference>
<dbReference type="CDD" id="cd00254">
    <property type="entry name" value="LT-like"/>
    <property type="match status" value="1"/>
</dbReference>
<accession>A0AA41UGY6</accession>
<reference evidence="3" key="1">
    <citation type="submission" date="2022-04" db="EMBL/GenBank/DDBJ databases">
        <title>Desulfatitalea alkaliphila sp. nov., a novel anaerobic sulfate-reducing bacterium isolated from terrestrial mud volcano, Taman Peninsula, Russia.</title>
        <authorList>
            <person name="Khomyakova M.A."/>
            <person name="Merkel A.Y."/>
            <person name="Slobodkin A.I."/>
        </authorList>
    </citation>
    <scope>NUCLEOTIDE SEQUENCE</scope>
    <source>
        <strain evidence="3">M08but</strain>
    </source>
</reference>
<organism evidence="3 4">
    <name type="scientific">Desulfatitalea alkaliphila</name>
    <dbReference type="NCBI Taxonomy" id="2929485"/>
    <lineage>
        <taxon>Bacteria</taxon>
        <taxon>Pseudomonadati</taxon>
        <taxon>Thermodesulfobacteriota</taxon>
        <taxon>Desulfobacteria</taxon>
        <taxon>Desulfobacterales</taxon>
        <taxon>Desulfosarcinaceae</taxon>
        <taxon>Desulfatitalea</taxon>
    </lineage>
</organism>
<dbReference type="PANTHER" id="PTHR37423">
    <property type="entry name" value="SOLUBLE LYTIC MUREIN TRANSGLYCOSYLASE-RELATED"/>
    <property type="match status" value="1"/>
</dbReference>
<evidence type="ECO:0000313" key="4">
    <source>
        <dbReference type="Proteomes" id="UP001165427"/>
    </source>
</evidence>